<organism evidence="1 2">
    <name type="scientific">Nitrosomonas mobilis</name>
    <dbReference type="NCBI Taxonomy" id="51642"/>
    <lineage>
        <taxon>Bacteria</taxon>
        <taxon>Pseudomonadati</taxon>
        <taxon>Pseudomonadota</taxon>
        <taxon>Betaproteobacteria</taxon>
        <taxon>Nitrosomonadales</taxon>
        <taxon>Nitrosomonadaceae</taxon>
        <taxon>Nitrosomonas</taxon>
    </lineage>
</organism>
<sequence>MLMLLGAGAVMNTHGKSTVVFH</sequence>
<reference evidence="1 2" key="1">
    <citation type="submission" date="2016-10" db="EMBL/GenBank/DDBJ databases">
        <authorList>
            <person name="de Groot N.N."/>
        </authorList>
    </citation>
    <scope>NUCLEOTIDE SEQUENCE [LARGE SCALE GENOMIC DNA]</scope>
    <source>
        <strain evidence="1">1</strain>
    </source>
</reference>
<evidence type="ECO:0000313" key="2">
    <source>
        <dbReference type="Proteomes" id="UP000198729"/>
    </source>
</evidence>
<dbReference type="Proteomes" id="UP000198729">
    <property type="component" value="Unassembled WGS sequence"/>
</dbReference>
<proteinExistence type="predicted"/>
<name>A0A1G5SEG7_9PROT</name>
<keyword evidence="2" id="KW-1185">Reference proteome</keyword>
<gene>
    <name evidence="1" type="ORF">NSMM_310023</name>
</gene>
<evidence type="ECO:0000313" key="1">
    <source>
        <dbReference type="EMBL" id="SCZ84941.1"/>
    </source>
</evidence>
<dbReference type="EMBL" id="FMWO01000038">
    <property type="protein sequence ID" value="SCZ84941.1"/>
    <property type="molecule type" value="Genomic_DNA"/>
</dbReference>
<accession>A0A1G5SEG7</accession>
<protein>
    <submittedName>
        <fullName evidence="1">Uncharacterized protein</fullName>
    </submittedName>
</protein>
<dbReference type="AlphaFoldDB" id="A0A1G5SEG7"/>